<evidence type="ECO:0000256" key="1">
    <source>
        <dbReference type="ARBA" id="ARBA00023012"/>
    </source>
</evidence>
<comment type="caution">
    <text evidence="5">The sequence shown here is derived from an EMBL/GenBank/DDBJ whole genome shotgun (WGS) entry which is preliminary data.</text>
</comment>
<evidence type="ECO:0000259" key="4">
    <source>
        <dbReference type="PROSITE" id="PS50894"/>
    </source>
</evidence>
<name>A0ABN9J8A8_9RALS</name>
<evidence type="ECO:0000313" key="6">
    <source>
        <dbReference type="Proteomes" id="UP001189773"/>
    </source>
</evidence>
<dbReference type="CDD" id="cd00088">
    <property type="entry name" value="HPT"/>
    <property type="match status" value="1"/>
</dbReference>
<feature type="modified residue" description="Phosphohistidine" evidence="2">
    <location>
        <position position="91"/>
    </location>
</feature>
<gene>
    <name evidence="5" type="ORF">LMG18095_03659</name>
</gene>
<feature type="compositionally biased region" description="Polar residues" evidence="3">
    <location>
        <begin position="9"/>
        <end position="25"/>
    </location>
</feature>
<dbReference type="PROSITE" id="PS50894">
    <property type="entry name" value="HPT"/>
    <property type="match status" value="1"/>
</dbReference>
<dbReference type="InterPro" id="IPR036641">
    <property type="entry name" value="HPT_dom_sf"/>
</dbReference>
<accession>A0ABN9J8A8</accession>
<sequence length="159" mass="17129">MATRGRGEQSASLIPTARTATMHPTSNVSPSVVAQFPLQVITALTELFGTDLQQWRFIVDLFCETVEQDLANLANAIRTADDDTQIVEAAHRIVGSARMLGHQAIGDAARCIERAAQSIGPYQQRVEDMQSALTCLRALASEFRQQASGCPWSDAAVAG</sequence>
<organism evidence="5 6">
    <name type="scientific">Ralstonia thomasii</name>
    <dbReference type="NCBI Taxonomy" id="3058596"/>
    <lineage>
        <taxon>Bacteria</taxon>
        <taxon>Pseudomonadati</taxon>
        <taxon>Pseudomonadota</taxon>
        <taxon>Betaproteobacteria</taxon>
        <taxon>Burkholderiales</taxon>
        <taxon>Burkholderiaceae</taxon>
        <taxon>Ralstonia</taxon>
    </lineage>
</organism>
<keyword evidence="6" id="KW-1185">Reference proteome</keyword>
<dbReference type="InterPro" id="IPR008207">
    <property type="entry name" value="Sig_transdc_His_kin_Hpt_dom"/>
</dbReference>
<keyword evidence="2" id="KW-0597">Phosphoprotein</keyword>
<dbReference type="Pfam" id="PF01627">
    <property type="entry name" value="Hpt"/>
    <property type="match status" value="1"/>
</dbReference>
<protein>
    <recommendedName>
        <fullName evidence="4">HPt domain-containing protein</fullName>
    </recommendedName>
</protein>
<dbReference type="Gene3D" id="1.20.120.160">
    <property type="entry name" value="HPT domain"/>
    <property type="match status" value="1"/>
</dbReference>
<dbReference type="RefSeq" id="WP_316852111.1">
    <property type="nucleotide sequence ID" value="NZ_CATZAR010000013.1"/>
</dbReference>
<evidence type="ECO:0000313" key="5">
    <source>
        <dbReference type="EMBL" id="CAJ0801752.1"/>
    </source>
</evidence>
<keyword evidence="1" id="KW-0902">Two-component regulatory system</keyword>
<reference evidence="5 6" key="1">
    <citation type="submission" date="2023-07" db="EMBL/GenBank/DDBJ databases">
        <authorList>
            <person name="Peeters C."/>
        </authorList>
    </citation>
    <scope>NUCLEOTIDE SEQUENCE [LARGE SCALE GENOMIC DNA]</scope>
    <source>
        <strain evidence="5 6">LMG 18095</strain>
    </source>
</reference>
<dbReference type="EMBL" id="CATZAR010000013">
    <property type="protein sequence ID" value="CAJ0801752.1"/>
    <property type="molecule type" value="Genomic_DNA"/>
</dbReference>
<feature type="domain" description="HPt" evidence="4">
    <location>
        <begin position="51"/>
        <end position="150"/>
    </location>
</feature>
<evidence type="ECO:0000256" key="3">
    <source>
        <dbReference type="SAM" id="MobiDB-lite"/>
    </source>
</evidence>
<evidence type="ECO:0000256" key="2">
    <source>
        <dbReference type="PROSITE-ProRule" id="PRU00110"/>
    </source>
</evidence>
<dbReference type="SUPFAM" id="SSF47226">
    <property type="entry name" value="Histidine-containing phosphotransfer domain, HPT domain"/>
    <property type="match status" value="1"/>
</dbReference>
<feature type="region of interest" description="Disordered" evidence="3">
    <location>
        <begin position="1"/>
        <end position="25"/>
    </location>
</feature>
<proteinExistence type="predicted"/>
<dbReference type="Proteomes" id="UP001189773">
    <property type="component" value="Unassembled WGS sequence"/>
</dbReference>